<dbReference type="InterPro" id="IPR014756">
    <property type="entry name" value="Ig_E-set"/>
</dbReference>
<dbReference type="CDD" id="cd02856">
    <property type="entry name" value="E_set_GDE_Isoamylase_N"/>
    <property type="match status" value="1"/>
</dbReference>
<evidence type="ECO:0000259" key="2">
    <source>
        <dbReference type="SMART" id="SM00642"/>
    </source>
</evidence>
<dbReference type="InterPro" id="IPR017853">
    <property type="entry name" value="GH"/>
</dbReference>
<proteinExistence type="inferred from homology"/>
<dbReference type="InterPro" id="IPR013783">
    <property type="entry name" value="Ig-like_fold"/>
</dbReference>
<feature type="domain" description="Glycosyl hydrolase family 13 catalytic" evidence="2">
    <location>
        <begin position="323"/>
        <end position="739"/>
    </location>
</feature>
<dbReference type="SUPFAM" id="SSF81296">
    <property type="entry name" value="E set domains"/>
    <property type="match status" value="1"/>
</dbReference>
<dbReference type="EMBL" id="JBHUMM010000043">
    <property type="protein sequence ID" value="MFD2672689.1"/>
    <property type="molecule type" value="Genomic_DNA"/>
</dbReference>
<dbReference type="CDD" id="cd11326">
    <property type="entry name" value="AmyAc_Glg_debranch"/>
    <property type="match status" value="1"/>
</dbReference>
<accession>A0ABW5RE57</accession>
<dbReference type="InterPro" id="IPR013780">
    <property type="entry name" value="Glyco_hydro_b"/>
</dbReference>
<name>A0ABW5RE57_9BACL</name>
<dbReference type="Gene3D" id="3.20.20.80">
    <property type="entry name" value="Glycosidases"/>
    <property type="match status" value="1"/>
</dbReference>
<evidence type="ECO:0000313" key="3">
    <source>
        <dbReference type="EMBL" id="MFD2672689.1"/>
    </source>
</evidence>
<dbReference type="Gene3D" id="2.60.40.1180">
    <property type="entry name" value="Golgi alpha-mannosidase II"/>
    <property type="match status" value="1"/>
</dbReference>
<dbReference type="Proteomes" id="UP001597497">
    <property type="component" value="Unassembled WGS sequence"/>
</dbReference>
<dbReference type="Pfam" id="PF21331">
    <property type="entry name" value="Isoamylase_C"/>
    <property type="match status" value="1"/>
</dbReference>
<protein>
    <submittedName>
        <fullName evidence="3">Glycogen debranching protein</fullName>
    </submittedName>
</protein>
<comment type="similarity">
    <text evidence="1">Belongs to the glycosyl hydrolase 13 family.</text>
</comment>
<dbReference type="SMART" id="SM00642">
    <property type="entry name" value="Aamy"/>
    <property type="match status" value="1"/>
</dbReference>
<dbReference type="InterPro" id="IPR006047">
    <property type="entry name" value="GH13_cat_dom"/>
</dbReference>
<dbReference type="SUPFAM" id="SSF51445">
    <property type="entry name" value="(Trans)glycosidases"/>
    <property type="match status" value="1"/>
</dbReference>
<dbReference type="SUPFAM" id="SSF51011">
    <property type="entry name" value="Glycosyl hydrolase domain"/>
    <property type="match status" value="1"/>
</dbReference>
<dbReference type="InterPro" id="IPR044505">
    <property type="entry name" value="GlgX_Isoamylase_N_E_set"/>
</dbReference>
<evidence type="ECO:0000256" key="1">
    <source>
        <dbReference type="ARBA" id="ARBA00008061"/>
    </source>
</evidence>
<dbReference type="Pfam" id="PF00128">
    <property type="entry name" value="Alpha-amylase"/>
    <property type="match status" value="1"/>
</dbReference>
<evidence type="ECO:0000313" key="4">
    <source>
        <dbReference type="Proteomes" id="UP001597497"/>
    </source>
</evidence>
<dbReference type="Gene3D" id="2.60.40.10">
    <property type="entry name" value="Immunoglobulins"/>
    <property type="match status" value="1"/>
</dbReference>
<sequence>MKKKHVSVMLIWVIVLALVLPMMESNKVSAASITILEPQTGWHANQFVTVRASVSGSDVTQVEVYYATGSSSYPPTPVAVQQAITGRNDYFFSIDLGSYANTTSGKLRVVAKNASNQSVATAEVTQLKKTNLSTSLGSLKDGAVVLKSGSTTTGTRFVLWSKHATKAQVWIYGNSDTGTDAPVKVMELIKQNGTVNEGAYWVADVMNDGSTVYGQGLHYGVRVWGPNWPYNSQWRPGTGYGFVQDVDSAGNRYNPNKLLLDPYAKAMSKDPDWSNDIFKTGSANRNRDSAGMMGKGIVYDPSTYNWGSDQPLQTPMKDSIIYETHVRGFTQHASSGVANKGTYKGVTQKVGHLNDLGITAVEFLPVHETINGYNDRNPNNNDWDNYWGYSTVSFFAPDRRYSSDQSATGPINEFKDMVKTLHANGKEVILDVVYNHTAEGKTGANNNEALLLSFKGIDNQVYYSLTADRQNYMDNTCCGNFNVAHPKVTQFVIDSLKYWAEEMHVDGFRYDLASVLGNTIQHGGFHYSKQASLLNRIYQELPNSKHIAEPWAIGGNSYQPGNFPGSIDAGQNAWSEWNDKFRDTMRRLVRGDDGQVPDLATRVAGSSDLFGDDGRRPYSSVNKITAHDGFTLNDLVSYNVKNNNQAYPYGPSDGGTDNNISWDTGGNETLRRQQIRNFGTHLMLSAGTPMLLGGDEMRRTQLGNNNAYNLDTVASWYDWNLMSSNQRTYQFFKGIIQLRKDHPAFRRGSFYTGTDHNSDGISDIQWHGVNYRSPDWTTGSRTLAWRIDGAKAETGASVNDNDFYIAANHYWGALTFQLPPNHPGKKWYRVIDTASWAENAATISNNVDQPGQEDQMTDGTWTNTWATSFAGNSSYQYLVNPRSMVVFIEK</sequence>
<organism evidence="3 4">
    <name type="scientific">Marinicrinis sediminis</name>
    <dbReference type="NCBI Taxonomy" id="1652465"/>
    <lineage>
        <taxon>Bacteria</taxon>
        <taxon>Bacillati</taxon>
        <taxon>Bacillota</taxon>
        <taxon>Bacilli</taxon>
        <taxon>Bacillales</taxon>
        <taxon>Paenibacillaceae</taxon>
    </lineage>
</organism>
<comment type="caution">
    <text evidence="3">The sequence shown here is derived from an EMBL/GenBank/DDBJ whole genome shotgun (WGS) entry which is preliminary data.</text>
</comment>
<dbReference type="RefSeq" id="WP_379930255.1">
    <property type="nucleotide sequence ID" value="NZ_JBHUMM010000043.1"/>
</dbReference>
<reference evidence="4" key="1">
    <citation type="journal article" date="2019" name="Int. J. Syst. Evol. Microbiol.">
        <title>The Global Catalogue of Microorganisms (GCM) 10K type strain sequencing project: providing services to taxonomists for standard genome sequencing and annotation.</title>
        <authorList>
            <consortium name="The Broad Institute Genomics Platform"/>
            <consortium name="The Broad Institute Genome Sequencing Center for Infectious Disease"/>
            <person name="Wu L."/>
            <person name="Ma J."/>
        </authorList>
    </citation>
    <scope>NUCLEOTIDE SEQUENCE [LARGE SCALE GENOMIC DNA]</scope>
    <source>
        <strain evidence="4">KCTC 33676</strain>
    </source>
</reference>
<gene>
    <name evidence="3" type="ORF">ACFSUC_14070</name>
</gene>
<dbReference type="InterPro" id="IPR048644">
    <property type="entry name" value="Isoamylase_C"/>
</dbReference>
<dbReference type="PANTHER" id="PTHR43002">
    <property type="entry name" value="GLYCOGEN DEBRANCHING ENZYME"/>
    <property type="match status" value="1"/>
</dbReference>
<keyword evidence="4" id="KW-1185">Reference proteome</keyword>